<evidence type="ECO:0000256" key="13">
    <source>
        <dbReference type="RuleBase" id="RU364006"/>
    </source>
</evidence>
<dbReference type="PROSITE" id="PS51747">
    <property type="entry name" value="CYT_DCMP_DEAMINASES_2"/>
    <property type="match status" value="1"/>
</dbReference>
<dbReference type="SUPFAM" id="SSF53927">
    <property type="entry name" value="Cytidine deaminase-like"/>
    <property type="match status" value="1"/>
</dbReference>
<dbReference type="VEuPathDB" id="FungiDB:SJAG_01673"/>
<keyword evidence="5 12" id="KW-0479">Metal-binding</keyword>
<dbReference type="FunFam" id="3.40.140.10:FF:000008">
    <property type="entry name" value="Cytidine deaminase"/>
    <property type="match status" value="1"/>
</dbReference>
<evidence type="ECO:0000256" key="11">
    <source>
        <dbReference type="PIRSR" id="PIRSR606262-2"/>
    </source>
</evidence>
<dbReference type="InterPro" id="IPR016193">
    <property type="entry name" value="Cytidine_deaminase-like"/>
</dbReference>
<dbReference type="eggNOG" id="KOG0833">
    <property type="taxonomic scope" value="Eukaryota"/>
</dbReference>
<feature type="domain" description="CMP/dCMP-type deaminase" evidence="14">
    <location>
        <begin position="4"/>
        <end position="130"/>
    </location>
</feature>
<dbReference type="GO" id="GO:0004126">
    <property type="term" value="F:cytidine deaminase activity"/>
    <property type="evidence" value="ECO:0000318"/>
    <property type="project" value="GO_Central"/>
</dbReference>
<keyword evidence="6 13" id="KW-0378">Hydrolase</keyword>
<dbReference type="NCBIfam" id="NF004064">
    <property type="entry name" value="PRK05578.1"/>
    <property type="match status" value="1"/>
</dbReference>
<evidence type="ECO:0000256" key="12">
    <source>
        <dbReference type="PIRSR" id="PIRSR606262-3"/>
    </source>
</evidence>
<evidence type="ECO:0000256" key="7">
    <source>
        <dbReference type="ARBA" id="ARBA00022833"/>
    </source>
</evidence>
<keyword evidence="17" id="KW-1185">Reference proteome</keyword>
<feature type="binding site" evidence="12">
    <location>
        <position position="57"/>
    </location>
    <ligand>
        <name>Zn(2+)</name>
        <dbReference type="ChEBI" id="CHEBI:29105"/>
        <note>catalytic</note>
    </ligand>
</feature>
<evidence type="ECO:0000313" key="15">
    <source>
        <dbReference type="EMBL" id="EEB06630.1"/>
    </source>
</evidence>
<evidence type="ECO:0000256" key="3">
    <source>
        <dbReference type="ARBA" id="ARBA00006576"/>
    </source>
</evidence>
<feature type="binding site" evidence="12">
    <location>
        <position position="92"/>
    </location>
    <ligand>
        <name>Zn(2+)</name>
        <dbReference type="ChEBI" id="CHEBI:29105"/>
        <note>catalytic</note>
    </ligand>
</feature>
<dbReference type="AlphaFoldDB" id="B6JYL2"/>
<dbReference type="GeneID" id="7049842"/>
<comment type="cofactor">
    <cofactor evidence="1 12 13">
        <name>Zn(2+)</name>
        <dbReference type="ChEBI" id="CHEBI:29105"/>
    </cofactor>
</comment>
<name>B6JYL2_SCHJY</name>
<dbReference type="EC" id="3.5.4.5" evidence="4 13"/>
<evidence type="ECO:0000256" key="6">
    <source>
        <dbReference type="ARBA" id="ARBA00022801"/>
    </source>
</evidence>
<keyword evidence="7 12" id="KW-0862">Zinc</keyword>
<dbReference type="PROSITE" id="PS00903">
    <property type="entry name" value="CYT_DCMP_DEAMINASES_1"/>
    <property type="match status" value="1"/>
</dbReference>
<dbReference type="GO" id="GO:0055086">
    <property type="term" value="P:nucleobase-containing small molecule metabolic process"/>
    <property type="evidence" value="ECO:0007669"/>
    <property type="project" value="UniProtKB-ARBA"/>
</dbReference>
<dbReference type="Proteomes" id="UP000001744">
    <property type="component" value="Unassembled WGS sequence"/>
</dbReference>
<evidence type="ECO:0000256" key="4">
    <source>
        <dbReference type="ARBA" id="ARBA00012783"/>
    </source>
</evidence>
<dbReference type="EMBL" id="KE651168">
    <property type="protein sequence ID" value="EEB06630.1"/>
    <property type="molecule type" value="Genomic_DNA"/>
</dbReference>
<evidence type="ECO:0000256" key="9">
    <source>
        <dbReference type="ARBA" id="ARBA00049558"/>
    </source>
</evidence>
<accession>B6JYL2</accession>
<dbReference type="InterPro" id="IPR050202">
    <property type="entry name" value="Cyt/Deoxycyt_deaminase"/>
</dbReference>
<dbReference type="InterPro" id="IPR016192">
    <property type="entry name" value="APOBEC/CMP_deaminase_Zn-bd"/>
</dbReference>
<dbReference type="Pfam" id="PF00383">
    <property type="entry name" value="dCMP_cyt_deam_1"/>
    <property type="match status" value="1"/>
</dbReference>
<evidence type="ECO:0000256" key="2">
    <source>
        <dbReference type="ARBA" id="ARBA00003949"/>
    </source>
</evidence>
<feature type="binding site" evidence="12">
    <location>
        <position position="89"/>
    </location>
    <ligand>
        <name>Zn(2+)</name>
        <dbReference type="ChEBI" id="CHEBI:29105"/>
        <note>catalytic</note>
    </ligand>
</feature>
<gene>
    <name evidence="16" type="primary">cdd1</name>
    <name evidence="15" type="ORF">SJAG_01673</name>
</gene>
<organism evidence="15 17">
    <name type="scientific">Schizosaccharomyces japonicus (strain yFS275 / FY16936)</name>
    <name type="common">Fission yeast</name>
    <dbReference type="NCBI Taxonomy" id="402676"/>
    <lineage>
        <taxon>Eukaryota</taxon>
        <taxon>Fungi</taxon>
        <taxon>Dikarya</taxon>
        <taxon>Ascomycota</taxon>
        <taxon>Taphrinomycotina</taxon>
        <taxon>Schizosaccharomycetes</taxon>
        <taxon>Schizosaccharomycetales</taxon>
        <taxon>Schizosaccharomycetaceae</taxon>
        <taxon>Schizosaccharomyces</taxon>
    </lineage>
</organism>
<protein>
    <recommendedName>
        <fullName evidence="4 13">Cytidine deaminase</fullName>
        <ecNumber evidence="4 13">3.5.4.5</ecNumber>
    </recommendedName>
    <alternativeName>
        <fullName evidence="8 13">Cytidine aminohydrolase</fullName>
    </alternativeName>
</protein>
<comment type="similarity">
    <text evidence="3 13">Belongs to the cytidine and deoxycytidylate deaminase family.</text>
</comment>
<proteinExistence type="inferred from homology"/>
<dbReference type="STRING" id="402676.B6JYL2"/>
<dbReference type="OrthoDB" id="414540at2759"/>
<evidence type="ECO:0000259" key="14">
    <source>
        <dbReference type="PROSITE" id="PS51747"/>
    </source>
</evidence>
<evidence type="ECO:0000256" key="10">
    <source>
        <dbReference type="PIRSR" id="PIRSR606262-1"/>
    </source>
</evidence>
<dbReference type="Gene3D" id="3.40.140.10">
    <property type="entry name" value="Cytidine Deaminase, domain 2"/>
    <property type="match status" value="1"/>
</dbReference>
<dbReference type="RefSeq" id="XP_002172923.1">
    <property type="nucleotide sequence ID" value="XM_002172887.2"/>
</dbReference>
<feature type="active site" description="Proton donor" evidence="10">
    <location>
        <position position="59"/>
    </location>
</feature>
<dbReference type="GO" id="GO:0008270">
    <property type="term" value="F:zinc ion binding"/>
    <property type="evidence" value="ECO:0000318"/>
    <property type="project" value="GO_Central"/>
</dbReference>
<dbReference type="GO" id="GO:0042802">
    <property type="term" value="F:identical protein binding"/>
    <property type="evidence" value="ECO:0007669"/>
    <property type="project" value="UniProtKB-ARBA"/>
</dbReference>
<dbReference type="HOGENOM" id="CLU_097262_1_2_1"/>
<dbReference type="CDD" id="cd01283">
    <property type="entry name" value="cytidine_deaminase"/>
    <property type="match status" value="1"/>
</dbReference>
<feature type="binding site" evidence="11">
    <location>
        <begin position="46"/>
        <end position="52"/>
    </location>
    <ligand>
        <name>substrate</name>
    </ligand>
</feature>
<dbReference type="JaponicusDB" id="SJAG_01673">
    <property type="gene designation" value="cdd1"/>
</dbReference>
<evidence type="ECO:0000313" key="16">
    <source>
        <dbReference type="JaponicusDB" id="SJAG_01673"/>
    </source>
</evidence>
<dbReference type="PANTHER" id="PTHR11644:SF2">
    <property type="entry name" value="CYTIDINE DEAMINASE"/>
    <property type="match status" value="1"/>
</dbReference>
<comment type="function">
    <text evidence="2 13">This enzyme scavenges exogenous and endogenous cytidine and 2'-deoxycytidine for UMP synthesis.</text>
</comment>
<reference evidence="15 17" key="1">
    <citation type="journal article" date="2011" name="Science">
        <title>Comparative functional genomics of the fission yeasts.</title>
        <authorList>
            <person name="Rhind N."/>
            <person name="Chen Z."/>
            <person name="Yassour M."/>
            <person name="Thompson D.A."/>
            <person name="Haas B.J."/>
            <person name="Habib N."/>
            <person name="Wapinski I."/>
            <person name="Roy S."/>
            <person name="Lin M.F."/>
            <person name="Heiman D.I."/>
            <person name="Young S.K."/>
            <person name="Furuya K."/>
            <person name="Guo Y."/>
            <person name="Pidoux A."/>
            <person name="Chen H.M."/>
            <person name="Robbertse B."/>
            <person name="Goldberg J.M."/>
            <person name="Aoki K."/>
            <person name="Bayne E.H."/>
            <person name="Berlin A.M."/>
            <person name="Desjardins C.A."/>
            <person name="Dobbs E."/>
            <person name="Dukaj L."/>
            <person name="Fan L."/>
            <person name="FitzGerald M.G."/>
            <person name="French C."/>
            <person name="Gujja S."/>
            <person name="Hansen K."/>
            <person name="Keifenheim D."/>
            <person name="Levin J.Z."/>
            <person name="Mosher R.A."/>
            <person name="Mueller C.A."/>
            <person name="Pfiffner J."/>
            <person name="Priest M."/>
            <person name="Russ C."/>
            <person name="Smialowska A."/>
            <person name="Swoboda P."/>
            <person name="Sykes S.M."/>
            <person name="Vaughn M."/>
            <person name="Vengrova S."/>
            <person name="Yoder R."/>
            <person name="Zeng Q."/>
            <person name="Allshire R."/>
            <person name="Baulcombe D."/>
            <person name="Birren B.W."/>
            <person name="Brown W."/>
            <person name="Ekwall K."/>
            <person name="Kellis M."/>
            <person name="Leatherwood J."/>
            <person name="Levin H."/>
            <person name="Margalit H."/>
            <person name="Martienssen R."/>
            <person name="Nieduszynski C.A."/>
            <person name="Spatafora J.W."/>
            <person name="Friedman N."/>
            <person name="Dalgaard J.Z."/>
            <person name="Baumann P."/>
            <person name="Niki H."/>
            <person name="Regev A."/>
            <person name="Nusbaum C."/>
        </authorList>
    </citation>
    <scope>NUCLEOTIDE SEQUENCE [LARGE SCALE GENOMIC DNA]</scope>
    <source>
        <strain evidence="17">yFS275 / FY16936</strain>
    </source>
</reference>
<evidence type="ECO:0000256" key="8">
    <source>
        <dbReference type="ARBA" id="ARBA00032005"/>
    </source>
</evidence>
<dbReference type="PANTHER" id="PTHR11644">
    <property type="entry name" value="CYTIDINE DEAMINASE"/>
    <property type="match status" value="1"/>
</dbReference>
<evidence type="ECO:0000256" key="1">
    <source>
        <dbReference type="ARBA" id="ARBA00001947"/>
    </source>
</evidence>
<comment type="catalytic activity">
    <reaction evidence="13">
        <text>2'-deoxycytidine + H2O + H(+) = 2'-deoxyuridine + NH4(+)</text>
        <dbReference type="Rhea" id="RHEA:13433"/>
        <dbReference type="ChEBI" id="CHEBI:15377"/>
        <dbReference type="ChEBI" id="CHEBI:15378"/>
        <dbReference type="ChEBI" id="CHEBI:15698"/>
        <dbReference type="ChEBI" id="CHEBI:16450"/>
        <dbReference type="ChEBI" id="CHEBI:28938"/>
        <dbReference type="EC" id="3.5.4.5"/>
    </reaction>
</comment>
<dbReference type="InterPro" id="IPR006262">
    <property type="entry name" value="Cyt_deam_tetra"/>
</dbReference>
<dbReference type="GO" id="GO:0072527">
    <property type="term" value="P:pyrimidine-containing compound metabolic process"/>
    <property type="evidence" value="ECO:0007669"/>
    <property type="project" value="UniProtKB-ARBA"/>
</dbReference>
<comment type="catalytic activity">
    <reaction evidence="9 13">
        <text>cytidine + H2O + H(+) = uridine + NH4(+)</text>
        <dbReference type="Rhea" id="RHEA:16069"/>
        <dbReference type="ChEBI" id="CHEBI:15377"/>
        <dbReference type="ChEBI" id="CHEBI:15378"/>
        <dbReference type="ChEBI" id="CHEBI:16704"/>
        <dbReference type="ChEBI" id="CHEBI:17562"/>
        <dbReference type="ChEBI" id="CHEBI:28938"/>
        <dbReference type="EC" id="3.5.4.5"/>
    </reaction>
</comment>
<evidence type="ECO:0000313" key="17">
    <source>
        <dbReference type="Proteomes" id="UP000001744"/>
    </source>
</evidence>
<dbReference type="OMA" id="IEIYFMG"/>
<dbReference type="InterPro" id="IPR002125">
    <property type="entry name" value="CMP_dCMP_dom"/>
</dbReference>
<evidence type="ECO:0000256" key="5">
    <source>
        <dbReference type="ARBA" id="ARBA00022723"/>
    </source>
</evidence>
<dbReference type="NCBIfam" id="TIGR01354">
    <property type="entry name" value="cyt_deam_tetra"/>
    <property type="match status" value="1"/>
</dbReference>
<dbReference type="GO" id="GO:0005829">
    <property type="term" value="C:cytosol"/>
    <property type="evidence" value="ECO:0000318"/>
    <property type="project" value="GO_Central"/>
</dbReference>
<sequence length="132" mass="14498">MNSKLVNELFKQTKEAVSRAYCPYSNFAVGAALLCDDKKTVIQGANVENASYSVGICAERTAIVKAITSGHNKFMALGVMCHKGRVSPCGICRQMIREFSKTLDIYMFELDGTYTKASIKDLLPDSFGPEDL</sequence>